<reference evidence="1 2" key="1">
    <citation type="submission" date="2023-06" db="EMBL/GenBank/DDBJ databases">
        <title>Whole genome sequence of Oscillatoria calcuttensis NRMC-F 0142.</title>
        <authorList>
            <person name="Shakena Fathima T."/>
            <person name="Muralitharan G."/>
            <person name="Thajuddin N."/>
        </authorList>
    </citation>
    <scope>NUCLEOTIDE SEQUENCE [LARGE SCALE GENOMIC DNA]</scope>
    <source>
        <strain evidence="1 2">NRMC-F 0142</strain>
    </source>
</reference>
<dbReference type="SUPFAM" id="SSF52980">
    <property type="entry name" value="Restriction endonuclease-like"/>
    <property type="match status" value="1"/>
</dbReference>
<dbReference type="InterPro" id="IPR014919">
    <property type="entry name" value="XisH"/>
</dbReference>
<keyword evidence="2" id="KW-1185">Reference proteome</keyword>
<gene>
    <name evidence="1" type="ORF">QQ055_09705</name>
</gene>
<comment type="caution">
    <text evidence="1">The sequence shown here is derived from an EMBL/GenBank/DDBJ whole genome shotgun (WGS) entry which is preliminary data.</text>
</comment>
<protein>
    <submittedName>
        <fullName evidence="1">XisH family protein</fullName>
    </submittedName>
</protein>
<dbReference type="InterPro" id="IPR011335">
    <property type="entry name" value="Restrct_endonuc-II-like"/>
</dbReference>
<dbReference type="RefSeq" id="WP_283362261.1">
    <property type="nucleotide sequence ID" value="NZ_JASVEJ010000037.1"/>
</dbReference>
<dbReference type="Gene3D" id="3.40.1350.10">
    <property type="match status" value="1"/>
</dbReference>
<dbReference type="Proteomes" id="UP001230986">
    <property type="component" value="Unassembled WGS sequence"/>
</dbReference>
<dbReference type="Pfam" id="PF08814">
    <property type="entry name" value="XisH"/>
    <property type="match status" value="1"/>
</dbReference>
<dbReference type="InterPro" id="IPR011856">
    <property type="entry name" value="tRNA_endonuc-like_dom_sf"/>
</dbReference>
<dbReference type="EMBL" id="JASVEJ010000037">
    <property type="protein sequence ID" value="MDL5057727.1"/>
    <property type="molecule type" value="Genomic_DNA"/>
</dbReference>
<dbReference type="CDD" id="cd22366">
    <property type="entry name" value="XisH-like"/>
    <property type="match status" value="1"/>
</dbReference>
<sequence>MPAKDIFHNTVRLALEKEGWVITDDPLYLKVGGTEMYIDLAAESLIAAQRGDRKIAVEIKSFLRESELTEFHLALGQFLNYRLALKQVFPEKMLYLAIPIDTYDTLFSRLFIQDSIAEYQIKLLVFDPDKQEVVLWKR</sequence>
<evidence type="ECO:0000313" key="1">
    <source>
        <dbReference type="EMBL" id="MDL5057727.1"/>
    </source>
</evidence>
<organism evidence="1 2">
    <name type="scientific">Geitlerinema calcuttense NRMC-F 0142</name>
    <dbReference type="NCBI Taxonomy" id="2922238"/>
    <lineage>
        <taxon>Bacteria</taxon>
        <taxon>Bacillati</taxon>
        <taxon>Cyanobacteriota</taxon>
        <taxon>Cyanophyceae</taxon>
        <taxon>Geitlerinematales</taxon>
        <taxon>Geitlerinemataceae</taxon>
        <taxon>Geitlerinema</taxon>
    </lineage>
</organism>
<evidence type="ECO:0000313" key="2">
    <source>
        <dbReference type="Proteomes" id="UP001230986"/>
    </source>
</evidence>
<name>A0ABT7M0D6_9CYAN</name>
<proteinExistence type="predicted"/>
<accession>A0ABT7M0D6</accession>